<evidence type="ECO:0000313" key="2">
    <source>
        <dbReference type="EMBL" id="JAD40886.1"/>
    </source>
</evidence>
<evidence type="ECO:0000256" key="1">
    <source>
        <dbReference type="SAM" id="MobiDB-lite"/>
    </source>
</evidence>
<dbReference type="EMBL" id="GBRH01257009">
    <property type="protein sequence ID" value="JAD40886.1"/>
    <property type="molecule type" value="Transcribed_RNA"/>
</dbReference>
<feature type="region of interest" description="Disordered" evidence="1">
    <location>
        <begin position="1"/>
        <end position="25"/>
    </location>
</feature>
<feature type="compositionally biased region" description="Basic residues" evidence="1">
    <location>
        <begin position="16"/>
        <end position="25"/>
    </location>
</feature>
<organism evidence="2">
    <name type="scientific">Arundo donax</name>
    <name type="common">Giant reed</name>
    <name type="synonym">Donax arundinaceus</name>
    <dbReference type="NCBI Taxonomy" id="35708"/>
    <lineage>
        <taxon>Eukaryota</taxon>
        <taxon>Viridiplantae</taxon>
        <taxon>Streptophyta</taxon>
        <taxon>Embryophyta</taxon>
        <taxon>Tracheophyta</taxon>
        <taxon>Spermatophyta</taxon>
        <taxon>Magnoliopsida</taxon>
        <taxon>Liliopsida</taxon>
        <taxon>Poales</taxon>
        <taxon>Poaceae</taxon>
        <taxon>PACMAD clade</taxon>
        <taxon>Arundinoideae</taxon>
        <taxon>Arundineae</taxon>
        <taxon>Arundo</taxon>
    </lineage>
</organism>
<protein>
    <submittedName>
        <fullName evidence="2">Uncharacterized protein</fullName>
    </submittedName>
</protein>
<reference evidence="2" key="1">
    <citation type="submission" date="2014-09" db="EMBL/GenBank/DDBJ databases">
        <authorList>
            <person name="Magalhaes I.L.F."/>
            <person name="Oliveira U."/>
            <person name="Santos F.R."/>
            <person name="Vidigal T.H.D.A."/>
            <person name="Brescovit A.D."/>
            <person name="Santos A.J."/>
        </authorList>
    </citation>
    <scope>NUCLEOTIDE SEQUENCE</scope>
    <source>
        <tissue evidence="2">Shoot tissue taken approximately 20 cm above the soil surface</tissue>
    </source>
</reference>
<accession>A0A0A8ZQ14</accession>
<dbReference type="AlphaFoldDB" id="A0A0A8ZQ14"/>
<proteinExistence type="predicted"/>
<reference evidence="2" key="2">
    <citation type="journal article" date="2015" name="Data Brief">
        <title>Shoot transcriptome of the giant reed, Arundo donax.</title>
        <authorList>
            <person name="Barrero R.A."/>
            <person name="Guerrero F.D."/>
            <person name="Moolhuijzen P."/>
            <person name="Goolsby J.A."/>
            <person name="Tidwell J."/>
            <person name="Bellgard S.E."/>
            <person name="Bellgard M.I."/>
        </authorList>
    </citation>
    <scope>NUCLEOTIDE SEQUENCE</scope>
    <source>
        <tissue evidence="2">Shoot tissue taken approximately 20 cm above the soil surface</tissue>
    </source>
</reference>
<sequence>MMKPIGSGGMMELNQRRRRVAEHLY</sequence>
<name>A0A0A8ZQ14_ARUDO</name>